<proteinExistence type="predicted"/>
<name>A0ABU9HH06_9GAMM</name>
<dbReference type="EMBL" id="JBAKBA010000428">
    <property type="protein sequence ID" value="MEL0661184.1"/>
    <property type="molecule type" value="Genomic_DNA"/>
</dbReference>
<gene>
    <name evidence="1" type="ORF">V6255_18995</name>
</gene>
<organism evidence="1 2">
    <name type="scientific">Psychromonas arctica</name>
    <dbReference type="NCBI Taxonomy" id="168275"/>
    <lineage>
        <taxon>Bacteria</taxon>
        <taxon>Pseudomonadati</taxon>
        <taxon>Pseudomonadota</taxon>
        <taxon>Gammaproteobacteria</taxon>
        <taxon>Alteromonadales</taxon>
        <taxon>Psychromonadaceae</taxon>
        <taxon>Psychromonas</taxon>
    </lineage>
</organism>
<feature type="non-terminal residue" evidence="1">
    <location>
        <position position="69"/>
    </location>
</feature>
<protein>
    <submittedName>
        <fullName evidence="1">Uncharacterized protein</fullName>
    </submittedName>
</protein>
<comment type="caution">
    <text evidence="1">The sequence shown here is derived from an EMBL/GenBank/DDBJ whole genome shotgun (WGS) entry which is preliminary data.</text>
</comment>
<keyword evidence="2" id="KW-1185">Reference proteome</keyword>
<sequence length="69" mass="7871">FLDDLSKHLTDAYNSEKRITDKIEEYIQHNNIQAPADDNIHSHYLPDTPSALDINTSEISTVIRATGFR</sequence>
<dbReference type="Proteomes" id="UP001366060">
    <property type="component" value="Unassembled WGS sequence"/>
</dbReference>
<reference evidence="1 2" key="1">
    <citation type="submission" date="2024-02" db="EMBL/GenBank/DDBJ databases">
        <title>Bacteria isolated from the canopy kelp, Nereocystis luetkeana.</title>
        <authorList>
            <person name="Pfister C.A."/>
            <person name="Younker I.T."/>
            <person name="Light S.H."/>
        </authorList>
    </citation>
    <scope>NUCLEOTIDE SEQUENCE [LARGE SCALE GENOMIC DNA]</scope>
    <source>
        <strain evidence="1 2">TI.2.07</strain>
    </source>
</reference>
<accession>A0ABU9HH06</accession>
<evidence type="ECO:0000313" key="2">
    <source>
        <dbReference type="Proteomes" id="UP001366060"/>
    </source>
</evidence>
<dbReference type="RefSeq" id="WP_341629486.1">
    <property type="nucleotide sequence ID" value="NZ_JBAKBA010000428.1"/>
</dbReference>
<feature type="non-terminal residue" evidence="1">
    <location>
        <position position="1"/>
    </location>
</feature>
<evidence type="ECO:0000313" key="1">
    <source>
        <dbReference type="EMBL" id="MEL0661184.1"/>
    </source>
</evidence>